<gene>
    <name evidence="1" type="ORF">M9H77_32391</name>
</gene>
<dbReference type="Proteomes" id="UP001060085">
    <property type="component" value="Linkage Group LG07"/>
</dbReference>
<reference evidence="2" key="1">
    <citation type="journal article" date="2023" name="Nat. Plants">
        <title>Single-cell RNA sequencing provides a high-resolution roadmap for understanding the multicellular compartmentation of specialized metabolism.</title>
        <authorList>
            <person name="Sun S."/>
            <person name="Shen X."/>
            <person name="Li Y."/>
            <person name="Li Y."/>
            <person name="Wang S."/>
            <person name="Li R."/>
            <person name="Zhang H."/>
            <person name="Shen G."/>
            <person name="Guo B."/>
            <person name="Wei J."/>
            <person name="Xu J."/>
            <person name="St-Pierre B."/>
            <person name="Chen S."/>
            <person name="Sun C."/>
        </authorList>
    </citation>
    <scope>NUCLEOTIDE SEQUENCE [LARGE SCALE GENOMIC DNA]</scope>
</reference>
<name>A0ACC0A3N3_CATRO</name>
<evidence type="ECO:0000313" key="2">
    <source>
        <dbReference type="Proteomes" id="UP001060085"/>
    </source>
</evidence>
<organism evidence="1 2">
    <name type="scientific">Catharanthus roseus</name>
    <name type="common">Madagascar periwinkle</name>
    <name type="synonym">Vinca rosea</name>
    <dbReference type="NCBI Taxonomy" id="4058"/>
    <lineage>
        <taxon>Eukaryota</taxon>
        <taxon>Viridiplantae</taxon>
        <taxon>Streptophyta</taxon>
        <taxon>Embryophyta</taxon>
        <taxon>Tracheophyta</taxon>
        <taxon>Spermatophyta</taxon>
        <taxon>Magnoliopsida</taxon>
        <taxon>eudicotyledons</taxon>
        <taxon>Gunneridae</taxon>
        <taxon>Pentapetalae</taxon>
        <taxon>asterids</taxon>
        <taxon>lamiids</taxon>
        <taxon>Gentianales</taxon>
        <taxon>Apocynaceae</taxon>
        <taxon>Rauvolfioideae</taxon>
        <taxon>Vinceae</taxon>
        <taxon>Catharanthinae</taxon>
        <taxon>Catharanthus</taxon>
    </lineage>
</organism>
<accession>A0ACC0A3N3</accession>
<evidence type="ECO:0000313" key="1">
    <source>
        <dbReference type="EMBL" id="KAI5655204.1"/>
    </source>
</evidence>
<sequence length="656" mass="71052">MVIAVPTPNSKLSSNAVNNGKLRNNHFQTPKRPPLLPSEAENGPNGHPRRLKSKDVASRYLSSSTSSSSSTSTSTSTTTSSSSNSSNSMASRRCPSPMVARTVPETPMTWLSNSNRRSLSAERRRPVTPRAGSGEMSNATKLLMTSTRSLSVSFQGESFSVIPKSKVKPAPASSGLATVRKRTPERRRTTPLRDQGENLTSKPSDQQRWPARSRPGNSSFLTRSLDFGAAAEKARVIGSARAVKPMQTSLIDGNKRNITGTKSDSNLKNIEPEKKVDHVPGPISAISTVSETAASDTDSVSSGSNTSLQECGSVAQLRGGPRGIIVPARVWQETTNRLQRGSETGSPVLKNNGSKPPCASKLIGSKKHLNDVPVSSPRMVASGRGLSSPRRGGVRPSSPNKVFTSSTSTPVRGMSSPVRMRNGAASMLNNNVGNTPSILSFAADVRRGKMGENRILDAHELRLLHNRHLQWRFVNARTEASLTVQTEVAERSLYNAWVAASKLRHSVKSKRMELQLLRHNLKLCSVLNRQVPTLENWDIIERDHCNSLLGATEALEASTVRLPLIGGAKSDIQEVKNAICSAVDVMQTMASSICSLLTKVEQVNTLTSELASMATNERGMLFECKDLVSKLTAMEIKDCSLRVHMLQLKRLPTLEL</sequence>
<comment type="caution">
    <text evidence="1">The sequence shown here is derived from an EMBL/GenBank/DDBJ whole genome shotgun (WGS) entry which is preliminary data.</text>
</comment>
<proteinExistence type="predicted"/>
<dbReference type="EMBL" id="CM044707">
    <property type="protein sequence ID" value="KAI5655204.1"/>
    <property type="molecule type" value="Genomic_DNA"/>
</dbReference>
<protein>
    <submittedName>
        <fullName evidence="1">Uncharacterized protein</fullName>
    </submittedName>
</protein>
<keyword evidence="2" id="KW-1185">Reference proteome</keyword>